<comment type="caution">
    <text evidence="1">The sequence shown here is derived from an EMBL/GenBank/DDBJ whole genome shotgun (WGS) entry which is preliminary data.</text>
</comment>
<evidence type="ECO:0000313" key="2">
    <source>
        <dbReference type="Proteomes" id="UP000824134"/>
    </source>
</evidence>
<proteinExistence type="predicted"/>
<sequence>MPTLNSDIFDPAALTEFMRELYIAKEEKDGVLSAFLPNYNVDGATVDVTVEGNTPAEPAKRRAFDAEPRFGTGATKVKRTIKLMPLSEQGRFGEQEAVLTGRNSDAAKESWIKRRAARMVDAYFERLELERANLLVTGRLTIEQDDLKIDESFGRSGTHDVTAGTLWNVGGDPLEDIALYAETYANSNFGDAPGAILTSRRILRQLAKHPDFATALANGGSRPAGLMEINDVLLGQGLPTLQVFDKATAAGRLIPDDRLIFLPAAGEKFSAEASELGGTPWGTTASAFTPSWGIDEADAAGLVAAVFENSKPPVGLEIAADAIALPVLANADRSLVAKVL</sequence>
<reference evidence="1" key="1">
    <citation type="journal article" date="2021" name="PeerJ">
        <title>Extensive microbial diversity within the chicken gut microbiome revealed by metagenomics and culture.</title>
        <authorList>
            <person name="Gilroy R."/>
            <person name="Ravi A."/>
            <person name="Getino M."/>
            <person name="Pursley I."/>
            <person name="Horton D.L."/>
            <person name="Alikhan N.F."/>
            <person name="Baker D."/>
            <person name="Gharbi K."/>
            <person name="Hall N."/>
            <person name="Watson M."/>
            <person name="Adriaenssens E.M."/>
            <person name="Foster-Nyarko E."/>
            <person name="Jarju S."/>
            <person name="Secka A."/>
            <person name="Antonio M."/>
            <person name="Oren A."/>
            <person name="Chaudhuri R.R."/>
            <person name="La Ragione R."/>
            <person name="Hildebrand F."/>
            <person name="Pallen M.J."/>
        </authorList>
    </citation>
    <scope>NUCLEOTIDE SEQUENCE</scope>
    <source>
        <strain evidence="1">ChiHjej12B11-9195</strain>
    </source>
</reference>
<dbReference type="Pfam" id="PF03864">
    <property type="entry name" value="Phage_cap_E"/>
    <property type="match status" value="1"/>
</dbReference>
<dbReference type="EMBL" id="DXCN01000039">
    <property type="protein sequence ID" value="HIY94950.1"/>
    <property type="molecule type" value="Genomic_DNA"/>
</dbReference>
<dbReference type="Proteomes" id="UP000824134">
    <property type="component" value="Unassembled WGS sequence"/>
</dbReference>
<protein>
    <submittedName>
        <fullName evidence="1">Major capsid protein</fullName>
    </submittedName>
</protein>
<gene>
    <name evidence="1" type="ORF">H9821_04705</name>
</gene>
<dbReference type="InterPro" id="IPR005564">
    <property type="entry name" value="Major_capsid_GpE"/>
</dbReference>
<dbReference type="AlphaFoldDB" id="A0A9D2CQC8"/>
<reference evidence="1" key="2">
    <citation type="submission" date="2021-04" db="EMBL/GenBank/DDBJ databases">
        <authorList>
            <person name="Gilroy R."/>
        </authorList>
    </citation>
    <scope>NUCLEOTIDE SEQUENCE</scope>
    <source>
        <strain evidence="1">ChiHjej12B11-9195</strain>
    </source>
</reference>
<accession>A0A9D2CQC8</accession>
<evidence type="ECO:0000313" key="1">
    <source>
        <dbReference type="EMBL" id="HIY94950.1"/>
    </source>
</evidence>
<name>A0A9D2CQC8_9MICC</name>
<organism evidence="1 2">
    <name type="scientific">Candidatus Rothia avicola</name>
    <dbReference type="NCBI Taxonomy" id="2840478"/>
    <lineage>
        <taxon>Bacteria</taxon>
        <taxon>Bacillati</taxon>
        <taxon>Actinomycetota</taxon>
        <taxon>Actinomycetes</taxon>
        <taxon>Micrococcales</taxon>
        <taxon>Micrococcaceae</taxon>
        <taxon>Rothia</taxon>
    </lineage>
</organism>